<evidence type="ECO:0000313" key="9">
    <source>
        <dbReference type="RefSeq" id="XP_022369220.1"/>
    </source>
</evidence>
<evidence type="ECO:0000256" key="5">
    <source>
        <dbReference type="PROSITE-ProRule" id="PRU00317"/>
    </source>
</evidence>
<dbReference type="GO" id="GO:0005829">
    <property type="term" value="C:cytosol"/>
    <property type="evidence" value="ECO:0007669"/>
    <property type="project" value="TreeGrafter"/>
</dbReference>
<feature type="repeat" description="Pumilio" evidence="5">
    <location>
        <begin position="958"/>
        <end position="1000"/>
    </location>
</feature>
<dbReference type="FunFam" id="1.25.10.10:FF:000004">
    <property type="entry name" value="Pumilio homolog 1 isoform 2"/>
    <property type="match status" value="1"/>
</dbReference>
<name>A0A2Y9KIS6_ENHLU</name>
<dbReference type="InterPro" id="IPR011989">
    <property type="entry name" value="ARM-like"/>
</dbReference>
<evidence type="ECO:0000256" key="6">
    <source>
        <dbReference type="SAM" id="MobiDB-lite"/>
    </source>
</evidence>
<feature type="repeat" description="Pumilio" evidence="5">
    <location>
        <begin position="850"/>
        <end position="885"/>
    </location>
</feature>
<dbReference type="PROSITE" id="PS50302">
    <property type="entry name" value="PUM"/>
    <property type="match status" value="8"/>
</dbReference>
<gene>
    <name evidence="9" type="primary">LOC111154116</name>
</gene>
<dbReference type="Gene3D" id="1.25.10.10">
    <property type="entry name" value="Leucine-rich Repeat Variant"/>
    <property type="match status" value="1"/>
</dbReference>
<keyword evidence="3" id="KW-0677">Repeat</keyword>
<keyword evidence="4" id="KW-0694">RNA-binding</keyword>
<dbReference type="PANTHER" id="PTHR12537">
    <property type="entry name" value="RNA BINDING PROTEIN PUMILIO-RELATED"/>
    <property type="match status" value="1"/>
</dbReference>
<evidence type="ECO:0000256" key="1">
    <source>
        <dbReference type="ARBA" id="ARBA00004463"/>
    </source>
</evidence>
<feature type="compositionally biased region" description="Basic and acidic residues" evidence="6">
    <location>
        <begin position="119"/>
        <end position="133"/>
    </location>
</feature>
<feature type="repeat" description="Pumilio" evidence="5">
    <location>
        <begin position="778"/>
        <end position="813"/>
    </location>
</feature>
<feature type="repeat" description="Pumilio" evidence="5">
    <location>
        <begin position="886"/>
        <end position="921"/>
    </location>
</feature>
<feature type="compositionally biased region" description="Low complexity" evidence="6">
    <location>
        <begin position="610"/>
        <end position="630"/>
    </location>
</feature>
<dbReference type="InterPro" id="IPR016024">
    <property type="entry name" value="ARM-type_fold"/>
</dbReference>
<dbReference type="PROSITE" id="PS50303">
    <property type="entry name" value="PUM_HD"/>
    <property type="match status" value="1"/>
</dbReference>
<dbReference type="InterPro" id="IPR033133">
    <property type="entry name" value="PUM-HD"/>
</dbReference>
<feature type="compositionally biased region" description="Low complexity" evidence="6">
    <location>
        <begin position="500"/>
        <end position="509"/>
    </location>
</feature>
<dbReference type="InterPro" id="IPR001313">
    <property type="entry name" value="Pumilio_RNA-bd_rpt"/>
</dbReference>
<feature type="region of interest" description="Disordered" evidence="6">
    <location>
        <begin position="106"/>
        <end position="204"/>
    </location>
</feature>
<protein>
    <submittedName>
        <fullName evidence="9">Pumilio homolog 2 isoform X3</fullName>
    </submittedName>
</protein>
<dbReference type="SMART" id="SM00025">
    <property type="entry name" value="Pumilio"/>
    <property type="match status" value="8"/>
</dbReference>
<evidence type="ECO:0000256" key="2">
    <source>
        <dbReference type="ARBA" id="ARBA00022490"/>
    </source>
</evidence>
<feature type="repeat" description="Pumilio" evidence="5">
    <location>
        <begin position="706"/>
        <end position="741"/>
    </location>
</feature>
<dbReference type="GO" id="GO:0043488">
    <property type="term" value="P:regulation of mRNA stability"/>
    <property type="evidence" value="ECO:0007669"/>
    <property type="project" value="TreeGrafter"/>
</dbReference>
<dbReference type="GO" id="GO:0003730">
    <property type="term" value="F:mRNA 3'-UTR binding"/>
    <property type="evidence" value="ECO:0007669"/>
    <property type="project" value="TreeGrafter"/>
</dbReference>
<feature type="domain" description="PUM-HD" evidence="7">
    <location>
        <begin position="686"/>
        <end position="1026"/>
    </location>
</feature>
<evidence type="ECO:0000259" key="7">
    <source>
        <dbReference type="PROSITE" id="PS50303"/>
    </source>
</evidence>
<dbReference type="Pfam" id="PF00806">
    <property type="entry name" value="PUF"/>
    <property type="match status" value="8"/>
</dbReference>
<evidence type="ECO:0000256" key="4">
    <source>
        <dbReference type="ARBA" id="ARBA00022884"/>
    </source>
</evidence>
<sequence>MNHDFQALALESRGMGELLPTKKFWEPDDSTKDGQKGIFLGDDEWRETAWGTSHHSMSQPIMVQRRSGQGFHGNSEVNAILSPRSESGGLGVSMVEYVLSSSPADKLDSRFRKGTFGTRDAETDGPEKGDQKGKASPFEEDQNRDLKQGDDDDSKINGRGLPNGMDADCKDFNRTPGSRQASPTEVVERLGPNTNPPEGLGPLPNPTANKPLVEEFSNPETQNLDAMEQVGLDSLQFDYPGNQVPMDSSGATVGLFDYNSQQQLFQRTNALTVQQLTAAQQQQYALAAAQQPHIAGVFSAGLAPAAFVPNPYIISAAPPGTDPYTAAGLAAAATLAANLFQQQAAAAANNTANQQAASQAQPGQQQVLRAGAGQRPLTPNQGQQGQQAESLAAANPTLAFGQGLATGMPGYQVLAPTAYYDQTGALVVGPGARTGLGAPVRLMAPTPVLISSAAAQAAAAAAAGGTANSLTGSTNGLFRPVGTQPPQQQPPQPPSTNLQSNSFYGSTSLTSSSQSSSLFSHGPGQPGSTSLGFGSSSSLGAAIGSALSGFGSSVGSSASSSATRRESLSTSSDLYKRSSSSLAPIGQPFYNSLGFSSSPSPIGMPLPSQTPGHSLTPPPSLSSHGSSSSLHLGGLTNGSGRYISAAPGAEAKYRSASSTSSLFSSSSQLFPPSRLRYNRSDIMPSGRSRLLEDFRNNRFPNLQLRDLIGHIVEFSQDQHGSRFIQQKLERATPAERQMVFNEILQAAYQLMTDVFGNYVIQKFFEFGSLDQKLALATRIRGHVLPLALQMYGCRVIQKALESISSDQQSEMVKELDGHVLKCVKDQNGNHVVQKCIECVQPQSLQFIIDAFKGQVFVLSTHPYGCRVIQRILEHCTAEQTLPILEELHQHTEQLVQDQYGNYVIQHVLEHGRPEDKSKIVSEIRGKVLALSQHKFASNVVEKCVTHASRAERALLIDEVCCQNDGPHSALYTMMKDQYANYVVQKMIDMAEPAQRKIIMHKIRPHITTLRKYTYGKHILAKLEKYYLKNSPDLGPIGGPPNGML</sequence>
<evidence type="ECO:0000256" key="3">
    <source>
        <dbReference type="ARBA" id="ARBA00022737"/>
    </source>
</evidence>
<feature type="region of interest" description="Disordered" evidence="6">
    <location>
        <begin position="471"/>
        <end position="509"/>
    </location>
</feature>
<feature type="region of interest" description="Disordered" evidence="6">
    <location>
        <begin position="600"/>
        <end position="630"/>
    </location>
</feature>
<accession>A0A2Y9KIS6</accession>
<comment type="subcellular location">
    <subcellularLocation>
        <location evidence="1">Cytoplasmic granule</location>
    </subcellularLocation>
</comment>
<evidence type="ECO:0000313" key="8">
    <source>
        <dbReference type="Proteomes" id="UP000248482"/>
    </source>
</evidence>
<proteinExistence type="predicted"/>
<keyword evidence="2" id="KW-0963">Cytoplasm</keyword>
<feature type="repeat" description="Pumilio" evidence="5">
    <location>
        <begin position="814"/>
        <end position="849"/>
    </location>
</feature>
<dbReference type="Proteomes" id="UP000248482">
    <property type="component" value="Unplaced"/>
</dbReference>
<feature type="compositionally biased region" description="Low complexity" evidence="6">
    <location>
        <begin position="190"/>
        <end position="202"/>
    </location>
</feature>
<dbReference type="GO" id="GO:0035196">
    <property type="term" value="P:miRNA processing"/>
    <property type="evidence" value="ECO:0007669"/>
    <property type="project" value="TreeGrafter"/>
</dbReference>
<organism evidence="8 9">
    <name type="scientific">Enhydra lutris kenyoni</name>
    <name type="common">northern sea otter</name>
    <dbReference type="NCBI Taxonomy" id="391180"/>
    <lineage>
        <taxon>Eukaryota</taxon>
        <taxon>Metazoa</taxon>
        <taxon>Chordata</taxon>
        <taxon>Craniata</taxon>
        <taxon>Vertebrata</taxon>
        <taxon>Euteleostomi</taxon>
        <taxon>Mammalia</taxon>
        <taxon>Eutheria</taxon>
        <taxon>Laurasiatheria</taxon>
        <taxon>Carnivora</taxon>
        <taxon>Caniformia</taxon>
        <taxon>Musteloidea</taxon>
        <taxon>Mustelidae</taxon>
        <taxon>Lutrinae</taxon>
        <taxon>Enhydra</taxon>
    </lineage>
</organism>
<dbReference type="InterPro" id="IPR033712">
    <property type="entry name" value="Pumilio_RNA-bd"/>
</dbReference>
<dbReference type="SUPFAM" id="SSF48371">
    <property type="entry name" value="ARM repeat"/>
    <property type="match status" value="1"/>
</dbReference>
<dbReference type="RefSeq" id="XP_022369220.1">
    <property type="nucleotide sequence ID" value="XM_022513512.1"/>
</dbReference>
<feature type="repeat" description="Pumilio" evidence="5">
    <location>
        <begin position="742"/>
        <end position="777"/>
    </location>
</feature>
<keyword evidence="8" id="KW-1185">Reference proteome</keyword>
<reference evidence="9" key="1">
    <citation type="submission" date="2025-08" db="UniProtKB">
        <authorList>
            <consortium name="RefSeq"/>
        </authorList>
    </citation>
    <scope>IDENTIFICATION</scope>
    <source>
        <tissue evidence="9">Blood</tissue>
    </source>
</reference>
<feature type="repeat" description="Pumilio" evidence="5">
    <location>
        <begin position="922"/>
        <end position="957"/>
    </location>
</feature>
<dbReference type="GeneID" id="111154116"/>
<dbReference type="AlphaFoldDB" id="A0A2Y9KIS6"/>
<dbReference type="PANTHER" id="PTHR12537:SF52">
    <property type="entry name" value="PUMILIO HOMOLOG 2"/>
    <property type="match status" value="1"/>
</dbReference>
<dbReference type="CDD" id="cd07920">
    <property type="entry name" value="Pumilio"/>
    <property type="match status" value="1"/>
</dbReference>